<feature type="chain" id="PRO_5027083378" evidence="1">
    <location>
        <begin position="24"/>
        <end position="240"/>
    </location>
</feature>
<organism evidence="3 4">
    <name type="scientific">Massilia eburnea</name>
    <dbReference type="NCBI Taxonomy" id="1776165"/>
    <lineage>
        <taxon>Bacteria</taxon>
        <taxon>Pseudomonadati</taxon>
        <taxon>Pseudomonadota</taxon>
        <taxon>Betaproteobacteria</taxon>
        <taxon>Burkholderiales</taxon>
        <taxon>Oxalobacteraceae</taxon>
        <taxon>Telluria group</taxon>
        <taxon>Massilia</taxon>
    </lineage>
</organism>
<evidence type="ECO:0000259" key="2">
    <source>
        <dbReference type="Pfam" id="PF13472"/>
    </source>
</evidence>
<dbReference type="InterPro" id="IPR013830">
    <property type="entry name" value="SGNH_hydro"/>
</dbReference>
<dbReference type="PANTHER" id="PTHR30383">
    <property type="entry name" value="THIOESTERASE 1/PROTEASE 1/LYSOPHOSPHOLIPASE L1"/>
    <property type="match status" value="1"/>
</dbReference>
<dbReference type="EMBL" id="WNKX01000003">
    <property type="protein sequence ID" value="MTW09952.1"/>
    <property type="molecule type" value="Genomic_DNA"/>
</dbReference>
<evidence type="ECO:0000313" key="4">
    <source>
        <dbReference type="Proteomes" id="UP000472320"/>
    </source>
</evidence>
<proteinExistence type="predicted"/>
<gene>
    <name evidence="3" type="ORF">GM658_05010</name>
</gene>
<evidence type="ECO:0000313" key="3">
    <source>
        <dbReference type="EMBL" id="MTW09952.1"/>
    </source>
</evidence>
<keyword evidence="1" id="KW-0732">Signal</keyword>
<name>A0A6L6QBT7_9BURK</name>
<dbReference type="SUPFAM" id="SSF52266">
    <property type="entry name" value="SGNH hydrolase"/>
    <property type="match status" value="1"/>
</dbReference>
<keyword evidence="4" id="KW-1185">Reference proteome</keyword>
<dbReference type="OrthoDB" id="9790057at2"/>
<sequence length="240" mass="26196">MTLFKTVRACLLLAACTIQSAWAGNCATVPAAREVEYPGMSIERWHQIFAGQSARAAQGNVDVMFVGDSLTEMWPKALWDKNFGALKAANFGISADHTGNVLWRLQDPAIAALKPKLVVLMIGVNNINMCGEDANQVFGGIKAVVAKLRQQYPKARILLNAVLPAGAPDSWGRRRAIALNQQVRTLGDGKSIFFHDYGSVFMGEGGVLSRELQPDLLHFSEKGYELLAKAMRPDIEALLK</sequence>
<dbReference type="InterPro" id="IPR036514">
    <property type="entry name" value="SGNH_hydro_sf"/>
</dbReference>
<dbReference type="Pfam" id="PF13472">
    <property type="entry name" value="Lipase_GDSL_2"/>
    <property type="match status" value="1"/>
</dbReference>
<feature type="signal peptide" evidence="1">
    <location>
        <begin position="1"/>
        <end position="23"/>
    </location>
</feature>
<evidence type="ECO:0000256" key="1">
    <source>
        <dbReference type="SAM" id="SignalP"/>
    </source>
</evidence>
<dbReference type="InterPro" id="IPR051532">
    <property type="entry name" value="Ester_Hydrolysis_Enzymes"/>
</dbReference>
<protein>
    <submittedName>
        <fullName evidence="3">Mucin-desulfating sulfatase</fullName>
    </submittedName>
</protein>
<dbReference type="Proteomes" id="UP000472320">
    <property type="component" value="Unassembled WGS sequence"/>
</dbReference>
<dbReference type="RefSeq" id="WP_155452908.1">
    <property type="nucleotide sequence ID" value="NZ_WNKX01000003.1"/>
</dbReference>
<reference evidence="3 4" key="1">
    <citation type="submission" date="2019-11" db="EMBL/GenBank/DDBJ databases">
        <title>Type strains purchased from KCTC, JCM and DSMZ.</title>
        <authorList>
            <person name="Lu H."/>
        </authorList>
    </citation>
    <scope>NUCLEOTIDE SEQUENCE [LARGE SCALE GENOMIC DNA]</scope>
    <source>
        <strain evidence="3 4">JCM 31587</strain>
    </source>
</reference>
<feature type="domain" description="SGNH hydrolase-type esterase" evidence="2">
    <location>
        <begin position="65"/>
        <end position="226"/>
    </location>
</feature>
<comment type="caution">
    <text evidence="3">The sequence shown here is derived from an EMBL/GenBank/DDBJ whole genome shotgun (WGS) entry which is preliminary data.</text>
</comment>
<accession>A0A6L6QBT7</accession>
<dbReference type="Gene3D" id="3.40.50.1110">
    <property type="entry name" value="SGNH hydrolase"/>
    <property type="match status" value="1"/>
</dbReference>
<dbReference type="AlphaFoldDB" id="A0A6L6QBT7"/>
<dbReference type="PANTHER" id="PTHR30383:SF32">
    <property type="entry name" value="SGNH-HYDROLASE"/>
    <property type="match status" value="1"/>
</dbReference>
<dbReference type="GO" id="GO:0004622">
    <property type="term" value="F:phosphatidylcholine lysophospholipase activity"/>
    <property type="evidence" value="ECO:0007669"/>
    <property type="project" value="TreeGrafter"/>
</dbReference>